<sequence length="184" mass="19652">MEGFSLLEQEAARAPTQCEHQSALDFACRSWPPMANAAPVKEPDESAVGEARVCYRNALCQAGAHISLAEELMAGVLHFNPGFARHGARQEAHPERLWNFTYPGYCNMFRLCLQGLRVRSKAATCYLADCFSGKGGAGRAAMAIGAPVRHWGAPRGAQVDLARRSVLGGLCSDIAKGMVSAGCA</sequence>
<proteinExistence type="predicted"/>
<feature type="non-terminal residue" evidence="1">
    <location>
        <position position="184"/>
    </location>
</feature>
<dbReference type="EMBL" id="CAUYUJ010002320">
    <property type="protein sequence ID" value="CAK0800240.1"/>
    <property type="molecule type" value="Genomic_DNA"/>
</dbReference>
<keyword evidence="2" id="KW-1185">Reference proteome</keyword>
<accession>A0ABN9Q456</accession>
<dbReference type="Proteomes" id="UP001189429">
    <property type="component" value="Unassembled WGS sequence"/>
</dbReference>
<evidence type="ECO:0000313" key="1">
    <source>
        <dbReference type="EMBL" id="CAK0800240.1"/>
    </source>
</evidence>
<comment type="caution">
    <text evidence="1">The sequence shown here is derived from an EMBL/GenBank/DDBJ whole genome shotgun (WGS) entry which is preliminary data.</text>
</comment>
<name>A0ABN9Q456_9DINO</name>
<gene>
    <name evidence="1" type="ORF">PCOR1329_LOCUS8444</name>
</gene>
<reference evidence="1" key="1">
    <citation type="submission" date="2023-10" db="EMBL/GenBank/DDBJ databases">
        <authorList>
            <person name="Chen Y."/>
            <person name="Shah S."/>
            <person name="Dougan E. K."/>
            <person name="Thang M."/>
            <person name="Chan C."/>
        </authorList>
    </citation>
    <scope>NUCLEOTIDE SEQUENCE [LARGE SCALE GENOMIC DNA]</scope>
</reference>
<protein>
    <submittedName>
        <fullName evidence="1">Uncharacterized protein</fullName>
    </submittedName>
</protein>
<organism evidence="1 2">
    <name type="scientific">Prorocentrum cordatum</name>
    <dbReference type="NCBI Taxonomy" id="2364126"/>
    <lineage>
        <taxon>Eukaryota</taxon>
        <taxon>Sar</taxon>
        <taxon>Alveolata</taxon>
        <taxon>Dinophyceae</taxon>
        <taxon>Prorocentrales</taxon>
        <taxon>Prorocentraceae</taxon>
        <taxon>Prorocentrum</taxon>
    </lineage>
</organism>
<evidence type="ECO:0000313" key="2">
    <source>
        <dbReference type="Proteomes" id="UP001189429"/>
    </source>
</evidence>